<organism evidence="2 3">
    <name type="scientific">Eutrema salsugineum</name>
    <name type="common">Saltwater cress</name>
    <name type="synonym">Sisymbrium salsugineum</name>
    <dbReference type="NCBI Taxonomy" id="72664"/>
    <lineage>
        <taxon>Eukaryota</taxon>
        <taxon>Viridiplantae</taxon>
        <taxon>Streptophyta</taxon>
        <taxon>Embryophyta</taxon>
        <taxon>Tracheophyta</taxon>
        <taxon>Spermatophyta</taxon>
        <taxon>Magnoliopsida</taxon>
        <taxon>eudicotyledons</taxon>
        <taxon>Gunneridae</taxon>
        <taxon>Pentapetalae</taxon>
        <taxon>rosids</taxon>
        <taxon>malvids</taxon>
        <taxon>Brassicales</taxon>
        <taxon>Brassicaceae</taxon>
        <taxon>Eutremeae</taxon>
        <taxon>Eutrema</taxon>
    </lineage>
</organism>
<keyword evidence="1" id="KW-0472">Membrane</keyword>
<evidence type="ECO:0000313" key="3">
    <source>
        <dbReference type="Proteomes" id="UP000030689"/>
    </source>
</evidence>
<dbReference type="Proteomes" id="UP000030689">
    <property type="component" value="Unassembled WGS sequence"/>
</dbReference>
<keyword evidence="1" id="KW-0812">Transmembrane</keyword>
<sequence>MAKIASPVSAVVMAALSAVETAAMWYLKKKNLFWMYIYFPIQFLCFYFVCFEASKMVLSTYANMWVVY</sequence>
<dbReference type="Gramene" id="ESQ30062">
    <property type="protein sequence ID" value="ESQ30062"/>
    <property type="gene ID" value="EUTSA_v10011924mg"/>
</dbReference>
<dbReference type="AlphaFoldDB" id="V4KJJ5"/>
<feature type="transmembrane region" description="Helical" evidence="1">
    <location>
        <begin position="33"/>
        <end position="51"/>
    </location>
</feature>
<dbReference type="EMBL" id="KI517809">
    <property type="protein sequence ID" value="ESQ30062.1"/>
    <property type="molecule type" value="Genomic_DNA"/>
</dbReference>
<evidence type="ECO:0000256" key="1">
    <source>
        <dbReference type="SAM" id="Phobius"/>
    </source>
</evidence>
<keyword evidence="1" id="KW-1133">Transmembrane helix</keyword>
<protein>
    <submittedName>
        <fullName evidence="2">Uncharacterized protein</fullName>
    </submittedName>
</protein>
<accession>V4KJJ5</accession>
<evidence type="ECO:0000313" key="2">
    <source>
        <dbReference type="EMBL" id="ESQ30062.1"/>
    </source>
</evidence>
<proteinExistence type="predicted"/>
<feature type="transmembrane region" description="Helical" evidence="1">
    <location>
        <begin position="7"/>
        <end position="27"/>
    </location>
</feature>
<reference evidence="2 3" key="1">
    <citation type="journal article" date="2013" name="Front. Plant Sci.">
        <title>The Reference Genome of the Halophytic Plant Eutrema salsugineum.</title>
        <authorList>
            <person name="Yang R."/>
            <person name="Jarvis D.E."/>
            <person name="Chen H."/>
            <person name="Beilstein M.A."/>
            <person name="Grimwood J."/>
            <person name="Jenkins J."/>
            <person name="Shu S."/>
            <person name="Prochnik S."/>
            <person name="Xin M."/>
            <person name="Ma C."/>
            <person name="Schmutz J."/>
            <person name="Wing R.A."/>
            <person name="Mitchell-Olds T."/>
            <person name="Schumaker K.S."/>
            <person name="Wang X."/>
        </authorList>
    </citation>
    <scope>NUCLEOTIDE SEQUENCE [LARGE SCALE GENOMIC DNA]</scope>
</reference>
<keyword evidence="3" id="KW-1185">Reference proteome</keyword>
<dbReference type="KEGG" id="eus:EUTSA_v10011924mg"/>
<gene>
    <name evidence="2" type="ORF">EUTSA_v10011924mg</name>
</gene>
<name>V4KJJ5_EUTSA</name>